<dbReference type="InterPro" id="IPR015422">
    <property type="entry name" value="PyrdxlP-dep_Trfase_small"/>
</dbReference>
<dbReference type="SUPFAM" id="SSF53383">
    <property type="entry name" value="PLP-dependent transferases"/>
    <property type="match status" value="1"/>
</dbReference>
<dbReference type="GO" id="GO:1901605">
    <property type="term" value="P:alpha-amino acid metabolic process"/>
    <property type="evidence" value="ECO:0007669"/>
    <property type="project" value="TreeGrafter"/>
</dbReference>
<sequence>LEENLATLKSKNITPKFMYLISVFQNPTGITIPLKRRKDILEIAQKYNVPIIENESYADFVIDGDPLPPAMYGMDDTNSVIYTSAYTKFLGCGLRVGYAVVPDPVKDELAKLRFGTSPSQLATMAVYNYLDKHGYEHGLEVEQSLMKKRDAMLSALKENFPDTCEWTKPNGGMMLWMKLPENADSWETLRKAVDRGVKYNPGGLFRANRDRNNYLRLTYSYNTPNEIHEGIKILADVF</sequence>
<dbReference type="InterPro" id="IPR004839">
    <property type="entry name" value="Aminotransferase_I/II_large"/>
</dbReference>
<evidence type="ECO:0000256" key="1">
    <source>
        <dbReference type="ARBA" id="ARBA00001933"/>
    </source>
</evidence>
<keyword evidence="4" id="KW-0663">Pyridoxal phosphate</keyword>
<dbReference type="Gene3D" id="3.90.1150.10">
    <property type="entry name" value="Aspartate Aminotransferase, domain 1"/>
    <property type="match status" value="1"/>
</dbReference>
<feature type="non-terminal residue" evidence="6">
    <location>
        <position position="238"/>
    </location>
</feature>
<evidence type="ECO:0000313" key="6">
    <source>
        <dbReference type="EMBL" id="SVE37920.1"/>
    </source>
</evidence>
<dbReference type="Gene3D" id="3.40.640.10">
    <property type="entry name" value="Type I PLP-dependent aspartate aminotransferase-like (Major domain)"/>
    <property type="match status" value="1"/>
</dbReference>
<proteinExistence type="predicted"/>
<protein>
    <recommendedName>
        <fullName evidence="5">Aminotransferase class I/classII large domain-containing protein</fullName>
    </recommendedName>
</protein>
<gene>
    <name evidence="6" type="ORF">METZ01_LOCUS490774</name>
</gene>
<accession>A0A383D0S9</accession>
<reference evidence="6" key="1">
    <citation type="submission" date="2018-05" db="EMBL/GenBank/DDBJ databases">
        <authorList>
            <person name="Lanie J.A."/>
            <person name="Ng W.-L."/>
            <person name="Kazmierczak K.M."/>
            <person name="Andrzejewski T.M."/>
            <person name="Davidsen T.M."/>
            <person name="Wayne K.J."/>
            <person name="Tettelin H."/>
            <person name="Glass J.I."/>
            <person name="Rusch D."/>
            <person name="Podicherti R."/>
            <person name="Tsui H.-C.T."/>
            <person name="Winkler M.E."/>
        </authorList>
    </citation>
    <scope>NUCLEOTIDE SEQUENCE</scope>
</reference>
<dbReference type="GO" id="GO:0008483">
    <property type="term" value="F:transaminase activity"/>
    <property type="evidence" value="ECO:0007669"/>
    <property type="project" value="UniProtKB-KW"/>
</dbReference>
<dbReference type="AlphaFoldDB" id="A0A383D0S9"/>
<dbReference type="InterPro" id="IPR050859">
    <property type="entry name" value="Class-I_PLP-dep_aminotransf"/>
</dbReference>
<evidence type="ECO:0000256" key="2">
    <source>
        <dbReference type="ARBA" id="ARBA00022576"/>
    </source>
</evidence>
<comment type="cofactor">
    <cofactor evidence="1">
        <name>pyridoxal 5'-phosphate</name>
        <dbReference type="ChEBI" id="CHEBI:597326"/>
    </cofactor>
</comment>
<dbReference type="PANTHER" id="PTHR42790">
    <property type="entry name" value="AMINOTRANSFERASE"/>
    <property type="match status" value="1"/>
</dbReference>
<dbReference type="InterPro" id="IPR015424">
    <property type="entry name" value="PyrdxlP-dep_Trfase"/>
</dbReference>
<dbReference type="CDD" id="cd00609">
    <property type="entry name" value="AAT_like"/>
    <property type="match status" value="1"/>
</dbReference>
<keyword evidence="2" id="KW-0032">Aminotransferase</keyword>
<dbReference type="GO" id="GO:0030170">
    <property type="term" value="F:pyridoxal phosphate binding"/>
    <property type="evidence" value="ECO:0007669"/>
    <property type="project" value="InterPro"/>
</dbReference>
<dbReference type="Pfam" id="PF00155">
    <property type="entry name" value="Aminotran_1_2"/>
    <property type="match status" value="1"/>
</dbReference>
<keyword evidence="3" id="KW-0808">Transferase</keyword>
<organism evidence="6">
    <name type="scientific">marine metagenome</name>
    <dbReference type="NCBI Taxonomy" id="408172"/>
    <lineage>
        <taxon>unclassified sequences</taxon>
        <taxon>metagenomes</taxon>
        <taxon>ecological metagenomes</taxon>
    </lineage>
</organism>
<feature type="domain" description="Aminotransferase class I/classII large" evidence="5">
    <location>
        <begin position="1"/>
        <end position="232"/>
    </location>
</feature>
<name>A0A383D0S9_9ZZZZ</name>
<dbReference type="PANTHER" id="PTHR42790:SF19">
    <property type="entry name" value="KYNURENINE_ALPHA-AMINOADIPATE AMINOTRANSFERASE, MITOCHONDRIAL"/>
    <property type="match status" value="1"/>
</dbReference>
<dbReference type="EMBL" id="UINC01213237">
    <property type="protein sequence ID" value="SVE37920.1"/>
    <property type="molecule type" value="Genomic_DNA"/>
</dbReference>
<evidence type="ECO:0000256" key="3">
    <source>
        <dbReference type="ARBA" id="ARBA00022679"/>
    </source>
</evidence>
<dbReference type="InterPro" id="IPR015421">
    <property type="entry name" value="PyrdxlP-dep_Trfase_major"/>
</dbReference>
<feature type="non-terminal residue" evidence="6">
    <location>
        <position position="1"/>
    </location>
</feature>
<evidence type="ECO:0000259" key="5">
    <source>
        <dbReference type="Pfam" id="PF00155"/>
    </source>
</evidence>
<evidence type="ECO:0000256" key="4">
    <source>
        <dbReference type="ARBA" id="ARBA00022898"/>
    </source>
</evidence>